<evidence type="ECO:0000313" key="1">
    <source>
        <dbReference type="EMBL" id="AFR09901.1"/>
    </source>
</evidence>
<dbReference type="HOGENOM" id="CLU_3330729_0_0_11"/>
<gene>
    <name evidence="1" type="ordered locus">B005_2006</name>
</gene>
<protein>
    <submittedName>
        <fullName evidence="1">Uncharacterized protein</fullName>
    </submittedName>
</protein>
<dbReference type="EMBL" id="CP003788">
    <property type="protein sequence ID" value="AFR09901.1"/>
    <property type="molecule type" value="Genomic_DNA"/>
</dbReference>
<reference evidence="2" key="2">
    <citation type="submission" date="2012-08" db="EMBL/GenBank/DDBJ databases">
        <title>Whole-genome sequence of Nocardiopsis alba strain ATCC BAA-2165 associated with honeybees.</title>
        <authorList>
            <person name="Qiao J."/>
            <person name="Chen L."/>
            <person name="Li Y."/>
            <person name="Wang J."/>
            <person name="Zhang W."/>
            <person name="Chen S."/>
        </authorList>
    </citation>
    <scope>NUCLEOTIDE SEQUENCE [LARGE SCALE GENOMIC DNA]</scope>
    <source>
        <strain evidence="2">ATCC BAA-2165 / BE74</strain>
    </source>
</reference>
<dbReference type="Proteomes" id="UP000003779">
    <property type="component" value="Chromosome"/>
</dbReference>
<proteinExistence type="predicted"/>
<accession>J7LB33</accession>
<name>J7LB33_NOCAA</name>
<organism evidence="1 2">
    <name type="scientific">Nocardiopsis alba (strain ATCC BAA-2165 / BE74)</name>
    <dbReference type="NCBI Taxonomy" id="1205910"/>
    <lineage>
        <taxon>Bacteria</taxon>
        <taxon>Bacillati</taxon>
        <taxon>Actinomycetota</taxon>
        <taxon>Actinomycetes</taxon>
        <taxon>Streptosporangiales</taxon>
        <taxon>Nocardiopsidaceae</taxon>
        <taxon>Nocardiopsis</taxon>
    </lineage>
</organism>
<sequence length="38" mass="4487">MWMTHVNHLFTFESIGFGVMCPISQVCREGVEFKVNRR</sequence>
<evidence type="ECO:0000313" key="2">
    <source>
        <dbReference type="Proteomes" id="UP000003779"/>
    </source>
</evidence>
<reference evidence="1 2" key="1">
    <citation type="journal article" date="2012" name="J. Bacteriol.">
        <title>Whole-Genome Sequence of Nocardiopsis alba Strain ATCC BAA-2165, Associated with Honeybees.</title>
        <authorList>
            <person name="Qiao J."/>
            <person name="Chen L."/>
            <person name="Li Y."/>
            <person name="Wang J."/>
            <person name="Zhang W."/>
            <person name="Chen S."/>
        </authorList>
    </citation>
    <scope>NUCLEOTIDE SEQUENCE [LARGE SCALE GENOMIC DNA]</scope>
    <source>
        <strain evidence="2">ATCC BAA-2165 / BE74</strain>
    </source>
</reference>
<dbReference type="AlphaFoldDB" id="J7LB33"/>
<dbReference type="KEGG" id="nal:B005_2006"/>